<dbReference type="InterPro" id="IPR045168">
    <property type="entry name" value="YTH_prot"/>
</dbReference>
<dbReference type="PANTHER" id="PTHR12357">
    <property type="entry name" value="YTH YT521-B HOMOLOGY DOMAIN-CONTAINING"/>
    <property type="match status" value="1"/>
</dbReference>
<name>A0ABN9TSA0_9DINO</name>
<dbReference type="Pfam" id="PF04146">
    <property type="entry name" value="YTH"/>
    <property type="match status" value="1"/>
</dbReference>
<dbReference type="PANTHER" id="PTHR12357:SF3">
    <property type="entry name" value="YTH DOMAIN-CONTAINING PROTEIN 1"/>
    <property type="match status" value="1"/>
</dbReference>
<protein>
    <recommendedName>
        <fullName evidence="2">YTH domain-containing protein</fullName>
    </recommendedName>
</protein>
<feature type="region of interest" description="Disordered" evidence="1">
    <location>
        <begin position="1"/>
        <end position="23"/>
    </location>
</feature>
<keyword evidence="4" id="KW-1185">Reference proteome</keyword>
<dbReference type="EMBL" id="CAUYUJ010015028">
    <property type="protein sequence ID" value="CAK0849056.1"/>
    <property type="molecule type" value="Genomic_DNA"/>
</dbReference>
<evidence type="ECO:0000259" key="2">
    <source>
        <dbReference type="PROSITE" id="PS50882"/>
    </source>
</evidence>
<dbReference type="Proteomes" id="UP001189429">
    <property type="component" value="Unassembled WGS sequence"/>
</dbReference>
<feature type="region of interest" description="Disordered" evidence="1">
    <location>
        <begin position="342"/>
        <end position="361"/>
    </location>
</feature>
<accession>A0ABN9TSA0</accession>
<feature type="domain" description="YTH" evidence="2">
    <location>
        <begin position="243"/>
        <end position="373"/>
    </location>
</feature>
<comment type="caution">
    <text evidence="3">The sequence shown here is derived from an EMBL/GenBank/DDBJ whole genome shotgun (WGS) entry which is preliminary data.</text>
</comment>
<evidence type="ECO:0000256" key="1">
    <source>
        <dbReference type="SAM" id="MobiDB-lite"/>
    </source>
</evidence>
<dbReference type="Gene3D" id="3.10.590.10">
    <property type="entry name" value="ph1033 like domains"/>
    <property type="match status" value="1"/>
</dbReference>
<feature type="compositionally biased region" description="Low complexity" evidence="1">
    <location>
        <begin position="177"/>
        <end position="191"/>
    </location>
</feature>
<dbReference type="InterPro" id="IPR007275">
    <property type="entry name" value="YTH_domain"/>
</dbReference>
<feature type="compositionally biased region" description="Basic and acidic residues" evidence="1">
    <location>
        <begin position="118"/>
        <end position="128"/>
    </location>
</feature>
<feature type="non-terminal residue" evidence="3">
    <location>
        <position position="379"/>
    </location>
</feature>
<organism evidence="3 4">
    <name type="scientific">Prorocentrum cordatum</name>
    <dbReference type="NCBI Taxonomy" id="2364126"/>
    <lineage>
        <taxon>Eukaryota</taxon>
        <taxon>Sar</taxon>
        <taxon>Alveolata</taxon>
        <taxon>Dinophyceae</taxon>
        <taxon>Prorocentrales</taxon>
        <taxon>Prorocentraceae</taxon>
        <taxon>Prorocentrum</taxon>
    </lineage>
</organism>
<feature type="region of interest" description="Disordered" evidence="1">
    <location>
        <begin position="118"/>
        <end position="208"/>
    </location>
</feature>
<gene>
    <name evidence="3" type="ORF">PCOR1329_LOCUS41831</name>
</gene>
<dbReference type="PROSITE" id="PS50882">
    <property type="entry name" value="YTH"/>
    <property type="match status" value="1"/>
</dbReference>
<evidence type="ECO:0000313" key="3">
    <source>
        <dbReference type="EMBL" id="CAK0849056.1"/>
    </source>
</evidence>
<dbReference type="CDD" id="cd21134">
    <property type="entry name" value="YTH"/>
    <property type="match status" value="1"/>
</dbReference>
<feature type="compositionally biased region" description="Low complexity" evidence="1">
    <location>
        <begin position="135"/>
        <end position="150"/>
    </location>
</feature>
<evidence type="ECO:0000313" key="4">
    <source>
        <dbReference type="Proteomes" id="UP001189429"/>
    </source>
</evidence>
<reference evidence="3" key="1">
    <citation type="submission" date="2023-10" db="EMBL/GenBank/DDBJ databases">
        <authorList>
            <person name="Chen Y."/>
            <person name="Shah S."/>
            <person name="Dougan E. K."/>
            <person name="Thang M."/>
            <person name="Chan C."/>
        </authorList>
    </citation>
    <scope>NUCLEOTIDE SEQUENCE [LARGE SCALE GENOMIC DNA]</scope>
</reference>
<feature type="compositionally biased region" description="Basic and acidic residues" evidence="1">
    <location>
        <begin position="151"/>
        <end position="162"/>
    </location>
</feature>
<feature type="compositionally biased region" description="Basic and acidic residues" evidence="1">
    <location>
        <begin position="1"/>
        <end position="14"/>
    </location>
</feature>
<sequence length="379" mass="40266">MYAHGEADMRKPQDHPTPAPEKYVDPTKVVVPFATFPGANDEERQTAAYKAVLGVGASHIRFMMQKTGCRLQLRGVGCGGADSKEPLYIQVRPGIDGKAPTAEQMAFVRRVVDEIVKDGKPSDMEPPAKKPAVSGAAEARPAAGGAAAAPEGKEGPPPKKGAEGAQAAEGRREEAQEAAAEAPPKAEAAGDPPGGGADEAAEEKRRAAAEPCGLGAACPDLACALRHPRLPGLTPPPGEKAKMKFFVVRSRSIANIQVSIRAGMWATTRQNTQVLKEAWERSDHVVLIFSAGSSGHFHGYGRMTSAPDRDLNCQWRGMSSKLGDNFKVSWLKQCLLPYSQTDALRSGPGGPLKSSRDGQEVPSALGSELARLMYQQRDE</sequence>
<proteinExistence type="predicted"/>